<proteinExistence type="predicted"/>
<sequence>MNILLDARNITKQYRGTSILENVSFTIYDNQIIAIVGKNGSGKSTLLKMIAGLITPDNGSFMSSKQALNIGYVPEVAPSTILFTPKEYLQHMGRIRGMAKQKLLSRINDLLILFHLEDVQDTRMTHFSKGMKQKIMIMQAMLNETDLLILDEPLSGLDLQTQNDLEETLKTLKQQGMTIILSCHETKLLEHVVDTILMIHHKEVMQTDLSVTPTTYNQLIFEISNITYIKDLLHVTEIQQQSPLANGFYEVIVHIQAQRTDHLLQQLLDKNASIKQLIPINDKEKFIQHD</sequence>
<dbReference type="PANTHER" id="PTHR42939:SF1">
    <property type="entry name" value="ABC TRANSPORTER ATP-BINDING PROTEIN ALBC-RELATED"/>
    <property type="match status" value="1"/>
</dbReference>
<keyword evidence="2" id="KW-0547">Nucleotide-binding</keyword>
<dbReference type="SMART" id="SM00382">
    <property type="entry name" value="AAA"/>
    <property type="match status" value="1"/>
</dbReference>
<dbReference type="AlphaFoldDB" id="A0A2I0V425"/>
<gene>
    <name evidence="5" type="ORF">CRI88_01640</name>
</gene>
<dbReference type="Proteomes" id="UP000234956">
    <property type="component" value="Unassembled WGS sequence"/>
</dbReference>
<dbReference type="GO" id="GO:0016887">
    <property type="term" value="F:ATP hydrolysis activity"/>
    <property type="evidence" value="ECO:0007669"/>
    <property type="project" value="InterPro"/>
</dbReference>
<evidence type="ECO:0000256" key="1">
    <source>
        <dbReference type="ARBA" id="ARBA00022448"/>
    </source>
</evidence>
<dbReference type="Pfam" id="PF00005">
    <property type="entry name" value="ABC_tran"/>
    <property type="match status" value="1"/>
</dbReference>
<dbReference type="RefSeq" id="WP_036127678.1">
    <property type="nucleotide sequence ID" value="NZ_JAZBNI010000003.1"/>
</dbReference>
<dbReference type="Gene3D" id="3.40.50.300">
    <property type="entry name" value="P-loop containing nucleotide triphosphate hydrolases"/>
    <property type="match status" value="1"/>
</dbReference>
<dbReference type="GO" id="GO:0005524">
    <property type="term" value="F:ATP binding"/>
    <property type="evidence" value="ECO:0007669"/>
    <property type="project" value="UniProtKB-KW"/>
</dbReference>
<evidence type="ECO:0000313" key="5">
    <source>
        <dbReference type="EMBL" id="PKU53059.1"/>
    </source>
</evidence>
<evidence type="ECO:0000313" key="6">
    <source>
        <dbReference type="Proteomes" id="UP000234956"/>
    </source>
</evidence>
<dbReference type="InterPro" id="IPR027417">
    <property type="entry name" value="P-loop_NTPase"/>
</dbReference>
<feature type="domain" description="ABC transporter" evidence="4">
    <location>
        <begin position="5"/>
        <end position="226"/>
    </location>
</feature>
<evidence type="ECO:0000256" key="2">
    <source>
        <dbReference type="ARBA" id="ARBA00022741"/>
    </source>
</evidence>
<dbReference type="InterPro" id="IPR003593">
    <property type="entry name" value="AAA+_ATPase"/>
</dbReference>
<dbReference type="InterPro" id="IPR003439">
    <property type="entry name" value="ABC_transporter-like_ATP-bd"/>
</dbReference>
<dbReference type="CDD" id="cd03230">
    <property type="entry name" value="ABC_DR_subfamily_A"/>
    <property type="match status" value="1"/>
</dbReference>
<name>A0A2I0V425_9BACI</name>
<reference evidence="5 6" key="1">
    <citation type="submission" date="2017-10" db="EMBL/GenBank/DDBJ databases">
        <title>Draft genome of Lysinibacillus fusiformis strain Juneja, a laboratory-derived pathogen of Drosophila melanogaster.</title>
        <authorList>
            <person name="Smith B.R."/>
            <person name="Unckless R.L."/>
        </authorList>
    </citation>
    <scope>NUCLEOTIDE SEQUENCE [LARGE SCALE GENOMIC DNA]</scope>
    <source>
        <strain evidence="5 6">Juneja</strain>
    </source>
</reference>
<dbReference type="PROSITE" id="PS50893">
    <property type="entry name" value="ABC_TRANSPORTER_2"/>
    <property type="match status" value="1"/>
</dbReference>
<evidence type="ECO:0000256" key="3">
    <source>
        <dbReference type="ARBA" id="ARBA00022840"/>
    </source>
</evidence>
<dbReference type="SUPFAM" id="SSF52540">
    <property type="entry name" value="P-loop containing nucleoside triphosphate hydrolases"/>
    <property type="match status" value="1"/>
</dbReference>
<keyword evidence="3 5" id="KW-0067">ATP-binding</keyword>
<keyword evidence="1" id="KW-0813">Transport</keyword>
<evidence type="ECO:0000259" key="4">
    <source>
        <dbReference type="PROSITE" id="PS50893"/>
    </source>
</evidence>
<protein>
    <submittedName>
        <fullName evidence="5">ABC transporter ATP-binding protein</fullName>
    </submittedName>
</protein>
<organism evidence="5 6">
    <name type="scientific">Lysinibacillus fusiformis</name>
    <dbReference type="NCBI Taxonomy" id="28031"/>
    <lineage>
        <taxon>Bacteria</taxon>
        <taxon>Bacillati</taxon>
        <taxon>Bacillota</taxon>
        <taxon>Bacilli</taxon>
        <taxon>Bacillales</taxon>
        <taxon>Bacillaceae</taxon>
        <taxon>Lysinibacillus</taxon>
    </lineage>
</organism>
<comment type="caution">
    <text evidence="5">The sequence shown here is derived from an EMBL/GenBank/DDBJ whole genome shotgun (WGS) entry which is preliminary data.</text>
</comment>
<dbReference type="InterPro" id="IPR051782">
    <property type="entry name" value="ABC_Transporter_VariousFunc"/>
</dbReference>
<dbReference type="PANTHER" id="PTHR42939">
    <property type="entry name" value="ABC TRANSPORTER ATP-BINDING PROTEIN ALBC-RELATED"/>
    <property type="match status" value="1"/>
</dbReference>
<dbReference type="EMBL" id="PDFK01000001">
    <property type="protein sequence ID" value="PKU53059.1"/>
    <property type="molecule type" value="Genomic_DNA"/>
</dbReference>
<accession>A0A2I0V425</accession>